<accession>A0A2G5VHX9</accession>
<comment type="caution">
    <text evidence="1">The sequence shown here is derived from an EMBL/GenBank/DDBJ whole genome shotgun (WGS) entry which is preliminary data.</text>
</comment>
<name>A0A2G5VHX9_9PELO</name>
<reference evidence="2" key="1">
    <citation type="submission" date="2017-10" db="EMBL/GenBank/DDBJ databases">
        <title>Rapid genome shrinkage in a self-fertile nematode reveals novel sperm competition proteins.</title>
        <authorList>
            <person name="Yin D."/>
            <person name="Schwarz E.M."/>
            <person name="Thomas C.G."/>
            <person name="Felde R.L."/>
            <person name="Korf I.F."/>
            <person name="Cutter A.D."/>
            <person name="Schartner C.M."/>
            <person name="Ralston E.J."/>
            <person name="Meyer B.J."/>
            <person name="Haag E.S."/>
        </authorList>
    </citation>
    <scope>NUCLEOTIDE SEQUENCE [LARGE SCALE GENOMIC DNA]</scope>
    <source>
        <strain evidence="2">JU1422</strain>
    </source>
</reference>
<gene>
    <name evidence="1" type="primary">Cnig_chr_I.g191</name>
    <name evidence="1" type="ORF">B9Z55_000191</name>
</gene>
<dbReference type="EMBL" id="PDUG01000001">
    <property type="protein sequence ID" value="PIC51378.1"/>
    <property type="molecule type" value="Genomic_DNA"/>
</dbReference>
<protein>
    <submittedName>
        <fullName evidence="1">Uncharacterized protein</fullName>
    </submittedName>
</protein>
<dbReference type="PANTHER" id="PTHR31379">
    <property type="entry name" value="F-BOX C PROTEIN-RELATED-RELATED"/>
    <property type="match status" value="1"/>
</dbReference>
<proteinExistence type="predicted"/>
<dbReference type="AlphaFoldDB" id="A0A2G5VHX9"/>
<keyword evidence="2" id="KW-1185">Reference proteome</keyword>
<dbReference type="Proteomes" id="UP000230233">
    <property type="component" value="Chromosome I"/>
</dbReference>
<dbReference type="PANTHER" id="PTHR31379:SF1">
    <property type="entry name" value="F-BOX C PROTEIN-RELATED"/>
    <property type="match status" value="1"/>
</dbReference>
<sequence>MDSQRLLFCDTKTVLSYMEPNFRFNLALKIPSIRKASKAAPLHIDRLVFYDNSFILNETEYKMTVYRQCQAKTKPPKSLFGANGEAHAQNRSFGEVTESSGEVDYDFDEYGFKIRPEESIQPGDIQLIESASVRWRRGSKVDNLTYECPEKNSLPCNHFIRLYVSGSMSQFPYTNMKMYYLMKRLLTIFFGNRNGEWTVKNMNLESSALLRWPANGYKPTVQCLNIGVCSQLKLNGVQSIIGSGVSLATLKTSSTVLCRISDHPVLRNAEHLIVCCFPLPASLSNLFSIQVRKVSITFPFYSLSDEQLIDMWMEKTRPTGVRYSILAGSKINLARISHPEVIQRSTDCIKLAMGDEAVVVVQYTEAHSKTWLTIETVPKRK</sequence>
<dbReference type="Pfam" id="PF12078">
    <property type="entry name" value="DUF3557"/>
    <property type="match status" value="1"/>
</dbReference>
<evidence type="ECO:0000313" key="1">
    <source>
        <dbReference type="EMBL" id="PIC51378.1"/>
    </source>
</evidence>
<dbReference type="InterPro" id="IPR021942">
    <property type="entry name" value="DUF3557"/>
</dbReference>
<dbReference type="OrthoDB" id="5910972at2759"/>
<evidence type="ECO:0000313" key="2">
    <source>
        <dbReference type="Proteomes" id="UP000230233"/>
    </source>
</evidence>
<organism evidence="1 2">
    <name type="scientific">Caenorhabditis nigoni</name>
    <dbReference type="NCBI Taxonomy" id="1611254"/>
    <lineage>
        <taxon>Eukaryota</taxon>
        <taxon>Metazoa</taxon>
        <taxon>Ecdysozoa</taxon>
        <taxon>Nematoda</taxon>
        <taxon>Chromadorea</taxon>
        <taxon>Rhabditida</taxon>
        <taxon>Rhabditina</taxon>
        <taxon>Rhabditomorpha</taxon>
        <taxon>Rhabditoidea</taxon>
        <taxon>Rhabditidae</taxon>
        <taxon>Peloderinae</taxon>
        <taxon>Caenorhabditis</taxon>
    </lineage>
</organism>